<reference evidence="1 2" key="1">
    <citation type="journal article" date="2021" name="Plant Biotechnol. J.">
        <title>Multi-omics assisted identification of the key and species-specific regulatory components of drought-tolerant mechanisms in Gossypium stocksii.</title>
        <authorList>
            <person name="Yu D."/>
            <person name="Ke L."/>
            <person name="Zhang D."/>
            <person name="Wu Y."/>
            <person name="Sun Y."/>
            <person name="Mei J."/>
            <person name="Sun J."/>
            <person name="Sun Y."/>
        </authorList>
    </citation>
    <scope>NUCLEOTIDE SEQUENCE [LARGE SCALE GENOMIC DNA]</scope>
    <source>
        <strain evidence="2">cv. E1</strain>
        <tissue evidence="1">Leaf</tissue>
    </source>
</reference>
<proteinExistence type="predicted"/>
<sequence>MEPTISIESGWKILEDMTINAYQTQQQFLNGHSDKEHFKTKLPVVDYEDIKPYIERIANEEPSNIILAETVTALTRSSGTSAGQPKLMPLTDSELDRRTYGTCLISSVINK</sequence>
<dbReference type="Pfam" id="PF03321">
    <property type="entry name" value="GH3"/>
    <property type="match status" value="1"/>
</dbReference>
<dbReference type="GO" id="GO:0016881">
    <property type="term" value="F:acid-amino acid ligase activity"/>
    <property type="evidence" value="ECO:0007669"/>
    <property type="project" value="TreeGrafter"/>
</dbReference>
<dbReference type="AlphaFoldDB" id="A0A9D3ZK21"/>
<evidence type="ECO:0000313" key="2">
    <source>
        <dbReference type="Proteomes" id="UP000828251"/>
    </source>
</evidence>
<dbReference type="PANTHER" id="PTHR31901">
    <property type="entry name" value="GH3 DOMAIN-CONTAINING PROTEIN"/>
    <property type="match status" value="1"/>
</dbReference>
<dbReference type="InterPro" id="IPR004993">
    <property type="entry name" value="GH3"/>
</dbReference>
<dbReference type="OrthoDB" id="1915431at2759"/>
<dbReference type="GO" id="GO:0005737">
    <property type="term" value="C:cytoplasm"/>
    <property type="evidence" value="ECO:0007669"/>
    <property type="project" value="TreeGrafter"/>
</dbReference>
<comment type="caution">
    <text evidence="1">The sequence shown here is derived from an EMBL/GenBank/DDBJ whole genome shotgun (WGS) entry which is preliminary data.</text>
</comment>
<evidence type="ECO:0000313" key="1">
    <source>
        <dbReference type="EMBL" id="KAH1040109.1"/>
    </source>
</evidence>
<protein>
    <submittedName>
        <fullName evidence="1">Uncharacterized protein</fullName>
    </submittedName>
</protein>
<dbReference type="Proteomes" id="UP000828251">
    <property type="component" value="Unassembled WGS sequence"/>
</dbReference>
<dbReference type="PANTHER" id="PTHR31901:SF33">
    <property type="entry name" value="INDOLE-3-ACETIC ACID-AMIDO SYNTHETASE GH3.17"/>
    <property type="match status" value="1"/>
</dbReference>
<keyword evidence="2" id="KW-1185">Reference proteome</keyword>
<dbReference type="EMBL" id="JAIQCV010000012">
    <property type="protein sequence ID" value="KAH1040109.1"/>
    <property type="molecule type" value="Genomic_DNA"/>
</dbReference>
<organism evidence="1 2">
    <name type="scientific">Gossypium stocksii</name>
    <dbReference type="NCBI Taxonomy" id="47602"/>
    <lineage>
        <taxon>Eukaryota</taxon>
        <taxon>Viridiplantae</taxon>
        <taxon>Streptophyta</taxon>
        <taxon>Embryophyta</taxon>
        <taxon>Tracheophyta</taxon>
        <taxon>Spermatophyta</taxon>
        <taxon>Magnoliopsida</taxon>
        <taxon>eudicotyledons</taxon>
        <taxon>Gunneridae</taxon>
        <taxon>Pentapetalae</taxon>
        <taxon>rosids</taxon>
        <taxon>malvids</taxon>
        <taxon>Malvales</taxon>
        <taxon>Malvaceae</taxon>
        <taxon>Malvoideae</taxon>
        <taxon>Gossypium</taxon>
    </lineage>
</organism>
<gene>
    <name evidence="1" type="ORF">J1N35_041852</name>
</gene>
<accession>A0A9D3ZK21</accession>
<name>A0A9D3ZK21_9ROSI</name>